<evidence type="ECO:0000313" key="1">
    <source>
        <dbReference type="EMBL" id="SVD36714.1"/>
    </source>
</evidence>
<sequence length="27" mass="3458">YSFYPKKLYNLFPEYLILENNTFFFVF</sequence>
<organism evidence="1">
    <name type="scientific">marine metagenome</name>
    <dbReference type="NCBI Taxonomy" id="408172"/>
    <lineage>
        <taxon>unclassified sequences</taxon>
        <taxon>metagenomes</taxon>
        <taxon>ecological metagenomes</taxon>
    </lineage>
</organism>
<name>A0A382UR37_9ZZZZ</name>
<feature type="non-terminal residue" evidence="1">
    <location>
        <position position="1"/>
    </location>
</feature>
<accession>A0A382UR37</accession>
<reference evidence="1" key="1">
    <citation type="submission" date="2018-05" db="EMBL/GenBank/DDBJ databases">
        <authorList>
            <person name="Lanie J.A."/>
            <person name="Ng W.-L."/>
            <person name="Kazmierczak K.M."/>
            <person name="Andrzejewski T.M."/>
            <person name="Davidsen T.M."/>
            <person name="Wayne K.J."/>
            <person name="Tettelin H."/>
            <person name="Glass J.I."/>
            <person name="Rusch D."/>
            <person name="Podicherti R."/>
            <person name="Tsui H.-C.T."/>
            <person name="Winkler M.E."/>
        </authorList>
    </citation>
    <scope>NUCLEOTIDE SEQUENCE</scope>
</reference>
<dbReference type="EMBL" id="UINC01146150">
    <property type="protein sequence ID" value="SVD36714.1"/>
    <property type="molecule type" value="Genomic_DNA"/>
</dbReference>
<dbReference type="AlphaFoldDB" id="A0A382UR37"/>
<protein>
    <submittedName>
        <fullName evidence="1">Uncharacterized protein</fullName>
    </submittedName>
</protein>
<gene>
    <name evidence="1" type="ORF">METZ01_LOCUS389568</name>
</gene>
<proteinExistence type="predicted"/>